<evidence type="ECO:0000256" key="4">
    <source>
        <dbReference type="ARBA" id="ARBA00022475"/>
    </source>
</evidence>
<keyword evidence="3" id="KW-0813">Transport</keyword>
<dbReference type="InterPro" id="IPR027417">
    <property type="entry name" value="P-loop_NTPase"/>
</dbReference>
<dbReference type="GO" id="GO:0005524">
    <property type="term" value="F:ATP binding"/>
    <property type="evidence" value="ECO:0007669"/>
    <property type="project" value="UniProtKB-KW"/>
</dbReference>
<dbReference type="PANTHER" id="PTHR43297:SF14">
    <property type="entry name" value="ATPASE AAA-TYPE CORE DOMAIN-CONTAINING PROTEIN"/>
    <property type="match status" value="1"/>
</dbReference>
<dbReference type="Pfam" id="PF00005">
    <property type="entry name" value="ABC_tran"/>
    <property type="match status" value="1"/>
</dbReference>
<feature type="domain" description="ABC transporter" evidence="10">
    <location>
        <begin position="6"/>
        <end position="251"/>
    </location>
</feature>
<name>A0ABW5Y2A1_9BACL</name>
<keyword evidence="4" id="KW-1003">Cell membrane</keyword>
<evidence type="ECO:0000313" key="12">
    <source>
        <dbReference type="Proteomes" id="UP001597568"/>
    </source>
</evidence>
<evidence type="ECO:0000256" key="2">
    <source>
        <dbReference type="ARBA" id="ARBA00005417"/>
    </source>
</evidence>
<evidence type="ECO:0000256" key="6">
    <source>
        <dbReference type="ARBA" id="ARBA00022741"/>
    </source>
</evidence>
<evidence type="ECO:0000313" key="11">
    <source>
        <dbReference type="EMBL" id="MFD2869423.1"/>
    </source>
</evidence>
<evidence type="ECO:0000256" key="9">
    <source>
        <dbReference type="ARBA" id="ARBA00023136"/>
    </source>
</evidence>
<keyword evidence="6" id="KW-0547">Nucleotide-binding</keyword>
<gene>
    <name evidence="11" type="ORF">ACFSY7_13090</name>
</gene>
<dbReference type="Gene3D" id="3.40.50.300">
    <property type="entry name" value="P-loop containing nucleotide triphosphate hydrolases"/>
    <property type="match status" value="1"/>
</dbReference>
<evidence type="ECO:0000256" key="3">
    <source>
        <dbReference type="ARBA" id="ARBA00022448"/>
    </source>
</evidence>
<dbReference type="InterPro" id="IPR050388">
    <property type="entry name" value="ABC_Ni/Peptide_Import"/>
</dbReference>
<dbReference type="SUPFAM" id="SSF52540">
    <property type="entry name" value="P-loop containing nucleoside triphosphate hydrolases"/>
    <property type="match status" value="1"/>
</dbReference>
<dbReference type="SMART" id="SM00382">
    <property type="entry name" value="AAA"/>
    <property type="match status" value="1"/>
</dbReference>
<dbReference type="PANTHER" id="PTHR43297">
    <property type="entry name" value="OLIGOPEPTIDE TRANSPORT ATP-BINDING PROTEIN APPD"/>
    <property type="match status" value="1"/>
</dbReference>
<accession>A0ABW5Y2A1</accession>
<reference evidence="12" key="1">
    <citation type="journal article" date="2019" name="Int. J. Syst. Evol. Microbiol.">
        <title>The Global Catalogue of Microorganisms (GCM) 10K type strain sequencing project: providing services to taxonomists for standard genome sequencing and annotation.</title>
        <authorList>
            <consortium name="The Broad Institute Genomics Platform"/>
            <consortium name="The Broad Institute Genome Sequencing Center for Infectious Disease"/>
            <person name="Wu L."/>
            <person name="Ma J."/>
        </authorList>
    </citation>
    <scope>NUCLEOTIDE SEQUENCE [LARGE SCALE GENOMIC DNA]</scope>
    <source>
        <strain evidence="12">KCTC 33522</strain>
    </source>
</reference>
<evidence type="ECO:0000256" key="5">
    <source>
        <dbReference type="ARBA" id="ARBA00022519"/>
    </source>
</evidence>
<evidence type="ECO:0000256" key="1">
    <source>
        <dbReference type="ARBA" id="ARBA00004202"/>
    </source>
</evidence>
<sequence>MTTTILDVQQLAIDLGDKRLLYPMDFSIEAGEVVGLVGESGSGKTLTSLAIFQLLDKEFTQHGLIRLNGEELTGMNEEVLRQRRGCELAMIMQNPMTAFSPLYTIGHQLIELIRKHTACTKKQATEQACEALSDVQLKNPAQLLKMYPFELSGGMLQRVMIAFAAVLRPKLIIADEPTTALDLYNQKEVLKHLEHIRVTHQTAILLISHDLSVIAEMADRVIVMEKGRVVEMTDVQSLFDAPVHPYTKHLLNARLTYPTVEGGLS</sequence>
<keyword evidence="7 11" id="KW-0067">ATP-binding</keyword>
<keyword evidence="12" id="KW-1185">Reference proteome</keyword>
<keyword evidence="8" id="KW-1278">Translocase</keyword>
<keyword evidence="5" id="KW-0997">Cell inner membrane</keyword>
<dbReference type="RefSeq" id="WP_380148163.1">
    <property type="nucleotide sequence ID" value="NZ_JBHUOR010000116.1"/>
</dbReference>
<evidence type="ECO:0000256" key="8">
    <source>
        <dbReference type="ARBA" id="ARBA00022967"/>
    </source>
</evidence>
<protein>
    <submittedName>
        <fullName evidence="11">ABC transporter ATP-binding protein</fullName>
    </submittedName>
</protein>
<comment type="similarity">
    <text evidence="2">Belongs to the ABC transporter superfamily.</text>
</comment>
<comment type="caution">
    <text evidence="11">The sequence shown here is derived from an EMBL/GenBank/DDBJ whole genome shotgun (WGS) entry which is preliminary data.</text>
</comment>
<comment type="subcellular location">
    <subcellularLocation>
        <location evidence="1">Cell membrane</location>
        <topology evidence="1">Peripheral membrane protein</topology>
    </subcellularLocation>
</comment>
<dbReference type="InterPro" id="IPR003593">
    <property type="entry name" value="AAA+_ATPase"/>
</dbReference>
<evidence type="ECO:0000256" key="7">
    <source>
        <dbReference type="ARBA" id="ARBA00022840"/>
    </source>
</evidence>
<organism evidence="11 12">
    <name type="scientific">Kurthia populi</name>
    <dbReference type="NCBI Taxonomy" id="1562132"/>
    <lineage>
        <taxon>Bacteria</taxon>
        <taxon>Bacillati</taxon>
        <taxon>Bacillota</taxon>
        <taxon>Bacilli</taxon>
        <taxon>Bacillales</taxon>
        <taxon>Caryophanaceae</taxon>
        <taxon>Kurthia</taxon>
    </lineage>
</organism>
<dbReference type="CDD" id="cd03257">
    <property type="entry name" value="ABC_NikE_OppD_transporters"/>
    <property type="match status" value="1"/>
</dbReference>
<proteinExistence type="inferred from homology"/>
<dbReference type="EMBL" id="JBHUOR010000116">
    <property type="protein sequence ID" value="MFD2869423.1"/>
    <property type="molecule type" value="Genomic_DNA"/>
</dbReference>
<dbReference type="Proteomes" id="UP001597568">
    <property type="component" value="Unassembled WGS sequence"/>
</dbReference>
<dbReference type="PROSITE" id="PS50893">
    <property type="entry name" value="ABC_TRANSPORTER_2"/>
    <property type="match status" value="1"/>
</dbReference>
<keyword evidence="9" id="KW-0472">Membrane</keyword>
<dbReference type="InterPro" id="IPR003439">
    <property type="entry name" value="ABC_transporter-like_ATP-bd"/>
</dbReference>
<evidence type="ECO:0000259" key="10">
    <source>
        <dbReference type="PROSITE" id="PS50893"/>
    </source>
</evidence>